<dbReference type="EMBL" id="MH460460">
    <property type="protein sequence ID" value="AXG66725.1"/>
    <property type="molecule type" value="Genomic_DNA"/>
</dbReference>
<name>A0A384ZWY2_9CAUD</name>
<dbReference type="Proteomes" id="UP000263742">
    <property type="component" value="Segment"/>
</dbReference>
<evidence type="ECO:0000313" key="1">
    <source>
        <dbReference type="EMBL" id="AXG66725.1"/>
    </source>
</evidence>
<accession>A0A384ZWY2</accession>
<organism evidence="1 2">
    <name type="scientific">Dickeya phage vB_DsoM_JA13</name>
    <dbReference type="NCBI Taxonomy" id="2283030"/>
    <lineage>
        <taxon>Viruses</taxon>
        <taxon>Duplodnaviria</taxon>
        <taxon>Heunggongvirae</taxon>
        <taxon>Uroviricota</taxon>
        <taxon>Caudoviricetes</taxon>
        <taxon>Salmondvirus</taxon>
        <taxon>Salmondvirus JA11</taxon>
    </lineage>
</organism>
<sequence>MKQDSLSKFIETKLLIKRNSSAFRVVYAATVRYLACGFKSIAEYHSILQKYVDFNQFEFSAADFRIQVGSVCRFVTNIRFYALSICLAKQDNLKRVVLSYKKFGVRRRDAQLIWKLMLADIRCRKMLLKTAKQKHKTLCAAQVNHHELQLRMNQINELTEVLNKNIKSRVKKQLRWVMTAHNITWQDIVCDVTCKLIVSYYNSLPNAYSFQHQLNYLRRSLENIIHNMNHYYAADCRKRMQKSGDGFELIVMSDNQLNRNVGLGDSENERSYEDLAEPTSAPVEQLETNIAIERLLEKNAGKKRGKLYSVVLGRDEHGFSEYLAHNNLLGKRLSNGTEWLVAKPIATVRKVLAKWLNVSVEAVESGLNTLRTALQIA</sequence>
<reference evidence="1 2" key="1">
    <citation type="journal article" date="2018" name="Front. Microbiol.">
        <title>Jumbo Bacteriophages Are Represented Within an Increasing Diversity of Environmental Viruses Infecting the Emerging Phytopathogen, Dickeya solani.</title>
        <authorList>
            <person name="Day A.W."/>
            <person name="Ahn J."/>
            <person name="Salmond G.P.C."/>
        </authorList>
    </citation>
    <scope>NUCLEOTIDE SEQUENCE [LARGE SCALE GENOMIC DNA]</scope>
</reference>
<proteinExistence type="predicted"/>
<evidence type="ECO:0000313" key="2">
    <source>
        <dbReference type="Proteomes" id="UP000263742"/>
    </source>
</evidence>
<gene>
    <name evidence="1" type="ORF">JA13_322</name>
</gene>
<protein>
    <submittedName>
        <fullName evidence="1">Uncharacterized protein</fullName>
    </submittedName>
</protein>